<name>A0A1K1LHI3_9BACT</name>
<feature type="transmembrane region" description="Helical" evidence="1">
    <location>
        <begin position="127"/>
        <end position="145"/>
    </location>
</feature>
<feature type="transmembrane region" description="Helical" evidence="1">
    <location>
        <begin position="62"/>
        <end position="78"/>
    </location>
</feature>
<gene>
    <name evidence="2" type="ORF">DESPIGER_2333</name>
</gene>
<feature type="transmembrane region" description="Helical" evidence="1">
    <location>
        <begin position="85"/>
        <end position="107"/>
    </location>
</feature>
<accession>A0A1K1LHI3</accession>
<evidence type="ECO:0000313" key="3">
    <source>
        <dbReference type="Proteomes" id="UP000186323"/>
    </source>
</evidence>
<organism evidence="2 3">
    <name type="scientific">Desulfovibrio piger</name>
    <dbReference type="NCBI Taxonomy" id="901"/>
    <lineage>
        <taxon>Bacteria</taxon>
        <taxon>Pseudomonadati</taxon>
        <taxon>Thermodesulfobacteriota</taxon>
        <taxon>Desulfovibrionia</taxon>
        <taxon>Desulfovibrionales</taxon>
        <taxon>Desulfovibrionaceae</taxon>
        <taxon>Desulfovibrio</taxon>
    </lineage>
</organism>
<evidence type="ECO:0000313" key="2">
    <source>
        <dbReference type="EMBL" id="SFV74155.1"/>
    </source>
</evidence>
<evidence type="ECO:0000256" key="1">
    <source>
        <dbReference type="SAM" id="Phobius"/>
    </source>
</evidence>
<protein>
    <submittedName>
        <fullName evidence="2">Type III secretion host injection and negative regulator protein (YopD)</fullName>
    </submittedName>
</protein>
<dbReference type="OrthoDB" id="5459053at2"/>
<dbReference type="Proteomes" id="UP000186323">
    <property type="component" value="Chromosome I"/>
</dbReference>
<sequence length="166" mass="18200">MKWITHQTAGVGAALALHLPLEGVVAACLGAILPDKLDQAIAKRSRNPQRTFNQIHRGTTHWFGWWVAILLLACSHLVPPHWQPALLGIGLGGISHVVLDMLTPSGIPLHPFSRKNKLSFKVCSTGSVGEYVFLGVMLVLLGFLLGPEMKELIRHVRQLGMPVLHF</sequence>
<dbReference type="AlphaFoldDB" id="A0A1K1LHI3"/>
<dbReference type="KEGG" id="dpg:DESPIGER_2333"/>
<keyword evidence="3" id="KW-1185">Reference proteome</keyword>
<dbReference type="RefSeq" id="WP_072336859.1">
    <property type="nucleotide sequence ID" value="NZ_CBCTAE010000051.1"/>
</dbReference>
<dbReference type="Pfam" id="PF04307">
    <property type="entry name" value="YdjM"/>
    <property type="match status" value="1"/>
</dbReference>
<proteinExistence type="predicted"/>
<keyword evidence="1" id="KW-1133">Transmembrane helix</keyword>
<keyword evidence="1" id="KW-0812">Transmembrane</keyword>
<dbReference type="InterPro" id="IPR007404">
    <property type="entry name" value="YdjM-like"/>
</dbReference>
<reference evidence="3" key="1">
    <citation type="submission" date="2016-10" db="EMBL/GenBank/DDBJ databases">
        <authorList>
            <person name="Wegmann U."/>
        </authorList>
    </citation>
    <scope>NUCLEOTIDE SEQUENCE [LARGE SCALE GENOMIC DNA]</scope>
</reference>
<dbReference type="EMBL" id="LT630450">
    <property type="protein sequence ID" value="SFV74155.1"/>
    <property type="molecule type" value="Genomic_DNA"/>
</dbReference>
<keyword evidence="1" id="KW-0472">Membrane</keyword>